<evidence type="ECO:0000256" key="6">
    <source>
        <dbReference type="ARBA" id="ARBA00023136"/>
    </source>
</evidence>
<evidence type="ECO:0000256" key="2">
    <source>
        <dbReference type="ARBA" id="ARBA00009045"/>
    </source>
</evidence>
<evidence type="ECO:0000259" key="8">
    <source>
        <dbReference type="Pfam" id="PF01694"/>
    </source>
</evidence>
<feature type="domain" description="Peptidase S54 rhomboid" evidence="8">
    <location>
        <begin position="117"/>
        <end position="248"/>
    </location>
</feature>
<dbReference type="EMBL" id="BAAAHE010000018">
    <property type="protein sequence ID" value="GAA0620512.1"/>
    <property type="molecule type" value="Genomic_DNA"/>
</dbReference>
<organism evidence="9 10">
    <name type="scientific">Sporichthya brevicatena</name>
    <dbReference type="NCBI Taxonomy" id="171442"/>
    <lineage>
        <taxon>Bacteria</taxon>
        <taxon>Bacillati</taxon>
        <taxon>Actinomycetota</taxon>
        <taxon>Actinomycetes</taxon>
        <taxon>Sporichthyales</taxon>
        <taxon>Sporichthyaceae</taxon>
        <taxon>Sporichthya</taxon>
    </lineage>
</organism>
<dbReference type="PANTHER" id="PTHR43731">
    <property type="entry name" value="RHOMBOID PROTEASE"/>
    <property type="match status" value="1"/>
</dbReference>
<dbReference type="InterPro" id="IPR050925">
    <property type="entry name" value="Rhomboid_protease_S54"/>
</dbReference>
<dbReference type="PANTHER" id="PTHR43731:SF14">
    <property type="entry name" value="PRESENILIN-ASSOCIATED RHOMBOID-LIKE PROTEIN, MITOCHONDRIAL"/>
    <property type="match status" value="1"/>
</dbReference>
<dbReference type="InterPro" id="IPR022764">
    <property type="entry name" value="Peptidase_S54_rhomboid_dom"/>
</dbReference>
<dbReference type="GO" id="GO:0008233">
    <property type="term" value="F:peptidase activity"/>
    <property type="evidence" value="ECO:0007669"/>
    <property type="project" value="UniProtKB-KW"/>
</dbReference>
<dbReference type="Gene3D" id="1.20.1540.10">
    <property type="entry name" value="Rhomboid-like"/>
    <property type="match status" value="1"/>
</dbReference>
<sequence length="323" mass="34479">MTDGTGSGETPVCYRHPGRETYVRCGRCERYICPDDMISAAVGFQCPECVADGHKGVREPRTVVGAPVRGTGNGAVVTMAIIVVNVLIFFAVQGSDQLLNQLSLRPFSGDDDGVAQGGWHRLLTAAFVHEAPLHIAFNMLALWLFGRPLEMLLGPVRYLLTYLLCALGGSTFSYLFLGIFDGSIGASGAVFGLIGALLVVDRQVRANPSSTVIFLAFMLLPGFVIDNIDWRGHVGGLVTGALLGALFVYAPARNRVWWQATGCLVLVGVCLVAVQLRTERLEDQIREGLFFNLGAPASTSAVVHTGDNGCGELHRCNSGVPGV</sequence>
<evidence type="ECO:0000256" key="4">
    <source>
        <dbReference type="ARBA" id="ARBA00022801"/>
    </source>
</evidence>
<evidence type="ECO:0000256" key="1">
    <source>
        <dbReference type="ARBA" id="ARBA00004141"/>
    </source>
</evidence>
<gene>
    <name evidence="9" type="ORF">GCM10009547_23870</name>
</gene>
<evidence type="ECO:0000256" key="3">
    <source>
        <dbReference type="ARBA" id="ARBA00022692"/>
    </source>
</evidence>
<comment type="similarity">
    <text evidence="2">Belongs to the peptidase S54 family.</text>
</comment>
<keyword evidence="9" id="KW-0645">Protease</keyword>
<reference evidence="9 10" key="1">
    <citation type="journal article" date="2019" name="Int. J. Syst. Evol. Microbiol.">
        <title>The Global Catalogue of Microorganisms (GCM) 10K type strain sequencing project: providing services to taxonomists for standard genome sequencing and annotation.</title>
        <authorList>
            <consortium name="The Broad Institute Genomics Platform"/>
            <consortium name="The Broad Institute Genome Sequencing Center for Infectious Disease"/>
            <person name="Wu L."/>
            <person name="Ma J."/>
        </authorList>
    </citation>
    <scope>NUCLEOTIDE SEQUENCE [LARGE SCALE GENOMIC DNA]</scope>
    <source>
        <strain evidence="9 10">JCM 10671</strain>
    </source>
</reference>
<keyword evidence="4" id="KW-0378">Hydrolase</keyword>
<keyword evidence="10" id="KW-1185">Reference proteome</keyword>
<evidence type="ECO:0000313" key="10">
    <source>
        <dbReference type="Proteomes" id="UP001500957"/>
    </source>
</evidence>
<dbReference type="RefSeq" id="WP_344604961.1">
    <property type="nucleotide sequence ID" value="NZ_BAAAHE010000018.1"/>
</dbReference>
<feature type="transmembrane region" description="Helical" evidence="7">
    <location>
        <begin position="206"/>
        <end position="225"/>
    </location>
</feature>
<feature type="transmembrane region" description="Helical" evidence="7">
    <location>
        <begin position="232"/>
        <end position="250"/>
    </location>
</feature>
<keyword evidence="6 7" id="KW-0472">Membrane</keyword>
<keyword evidence="5 7" id="KW-1133">Transmembrane helix</keyword>
<feature type="transmembrane region" description="Helical" evidence="7">
    <location>
        <begin position="122"/>
        <end position="146"/>
    </location>
</feature>
<keyword evidence="3 7" id="KW-0812">Transmembrane</keyword>
<accession>A0ABN1GV52</accession>
<feature type="transmembrane region" description="Helical" evidence="7">
    <location>
        <begin position="256"/>
        <end position="276"/>
    </location>
</feature>
<evidence type="ECO:0000256" key="7">
    <source>
        <dbReference type="SAM" id="Phobius"/>
    </source>
</evidence>
<name>A0ABN1GV52_9ACTN</name>
<dbReference type="Pfam" id="PF01694">
    <property type="entry name" value="Rhomboid"/>
    <property type="match status" value="1"/>
</dbReference>
<comment type="caution">
    <text evidence="9">The sequence shown here is derived from an EMBL/GenBank/DDBJ whole genome shotgun (WGS) entry which is preliminary data.</text>
</comment>
<comment type="subcellular location">
    <subcellularLocation>
        <location evidence="1">Membrane</location>
        <topology evidence="1">Multi-pass membrane protein</topology>
    </subcellularLocation>
</comment>
<evidence type="ECO:0000313" key="9">
    <source>
        <dbReference type="EMBL" id="GAA0620512.1"/>
    </source>
</evidence>
<dbReference type="Proteomes" id="UP001500957">
    <property type="component" value="Unassembled WGS sequence"/>
</dbReference>
<evidence type="ECO:0000256" key="5">
    <source>
        <dbReference type="ARBA" id="ARBA00022989"/>
    </source>
</evidence>
<dbReference type="InterPro" id="IPR035952">
    <property type="entry name" value="Rhomboid-like_sf"/>
</dbReference>
<dbReference type="SUPFAM" id="SSF144091">
    <property type="entry name" value="Rhomboid-like"/>
    <property type="match status" value="1"/>
</dbReference>
<feature type="transmembrane region" description="Helical" evidence="7">
    <location>
        <begin position="74"/>
        <end position="92"/>
    </location>
</feature>
<feature type="transmembrane region" description="Helical" evidence="7">
    <location>
        <begin position="184"/>
        <end position="200"/>
    </location>
</feature>
<proteinExistence type="inferred from homology"/>
<dbReference type="GO" id="GO:0006508">
    <property type="term" value="P:proteolysis"/>
    <property type="evidence" value="ECO:0007669"/>
    <property type="project" value="UniProtKB-KW"/>
</dbReference>
<protein>
    <submittedName>
        <fullName evidence="9">Rhomboid family intramembrane serine protease</fullName>
    </submittedName>
</protein>
<feature type="transmembrane region" description="Helical" evidence="7">
    <location>
        <begin position="158"/>
        <end position="177"/>
    </location>
</feature>